<organism evidence="1">
    <name type="scientific">marine sediment metagenome</name>
    <dbReference type="NCBI Taxonomy" id="412755"/>
    <lineage>
        <taxon>unclassified sequences</taxon>
        <taxon>metagenomes</taxon>
        <taxon>ecological metagenomes</taxon>
    </lineage>
</organism>
<dbReference type="InterPro" id="IPR011335">
    <property type="entry name" value="Restrct_endonuc-II-like"/>
</dbReference>
<accession>X0XFI3</accession>
<dbReference type="EMBL" id="BARS01039852">
    <property type="protein sequence ID" value="GAG23711.1"/>
    <property type="molecule type" value="Genomic_DNA"/>
</dbReference>
<gene>
    <name evidence="1" type="ORF">S01H1_60831</name>
</gene>
<feature type="non-terminal residue" evidence="1">
    <location>
        <position position="1"/>
    </location>
</feature>
<sequence>KTYIKELVKEDLFNYRTTIDSKYLTKGIDLEDTSIDLYNEVHSTLYLKNTERLENEFITGECDINAEDKIIDIKTSWSLETFPASPEDVNNKDYEWQLRGYMWLYDKPKAELAYCMVSTPDYLLKDWDNLDIHKVDKFDPFLRVTTISFERDTDKEREIMERVIECGKFYIEYRDSILNKQPILS</sequence>
<comment type="caution">
    <text evidence="1">The sequence shown here is derived from an EMBL/GenBank/DDBJ whole genome shotgun (WGS) entry which is preliminary data.</text>
</comment>
<evidence type="ECO:0000313" key="1">
    <source>
        <dbReference type="EMBL" id="GAG23711.1"/>
    </source>
</evidence>
<name>X0XFI3_9ZZZZ</name>
<evidence type="ECO:0008006" key="2">
    <source>
        <dbReference type="Google" id="ProtNLM"/>
    </source>
</evidence>
<dbReference type="AlphaFoldDB" id="X0XFI3"/>
<dbReference type="InterPro" id="IPR011604">
    <property type="entry name" value="PDDEXK-like_dom_sf"/>
</dbReference>
<proteinExistence type="predicted"/>
<dbReference type="Gene3D" id="3.90.320.10">
    <property type="match status" value="1"/>
</dbReference>
<reference evidence="1" key="1">
    <citation type="journal article" date="2014" name="Front. Microbiol.">
        <title>High frequency of phylogenetically diverse reductive dehalogenase-homologous genes in deep subseafloor sedimentary metagenomes.</title>
        <authorList>
            <person name="Kawai M."/>
            <person name="Futagami T."/>
            <person name="Toyoda A."/>
            <person name="Takaki Y."/>
            <person name="Nishi S."/>
            <person name="Hori S."/>
            <person name="Arai W."/>
            <person name="Tsubouchi T."/>
            <person name="Morono Y."/>
            <person name="Uchiyama I."/>
            <person name="Ito T."/>
            <person name="Fujiyama A."/>
            <person name="Inagaki F."/>
            <person name="Takami H."/>
        </authorList>
    </citation>
    <scope>NUCLEOTIDE SEQUENCE</scope>
    <source>
        <strain evidence="1">Expedition CK06-06</strain>
    </source>
</reference>
<dbReference type="SUPFAM" id="SSF52980">
    <property type="entry name" value="Restriction endonuclease-like"/>
    <property type="match status" value="1"/>
</dbReference>
<protein>
    <recommendedName>
        <fullName evidence="2">PD-(D/E)XK endonuclease-like domain-containing protein</fullName>
    </recommendedName>
</protein>